<evidence type="ECO:0000313" key="2">
    <source>
        <dbReference type="EMBL" id="KAK7381335.1"/>
    </source>
</evidence>
<evidence type="ECO:0000256" key="1">
    <source>
        <dbReference type="SAM" id="MobiDB-lite"/>
    </source>
</evidence>
<gene>
    <name evidence="2" type="ORF">VNO78_33957</name>
</gene>
<comment type="caution">
    <text evidence="2">The sequence shown here is derived from an EMBL/GenBank/DDBJ whole genome shotgun (WGS) entry which is preliminary data.</text>
</comment>
<dbReference type="EMBL" id="JAYMYS010000009">
    <property type="protein sequence ID" value="KAK7381335.1"/>
    <property type="molecule type" value="Genomic_DNA"/>
</dbReference>
<sequence length="101" mass="11361">MCEEENEEQSKTTNAPTQSATKTTAISENPSKHKDAKTKLKKNMQMQQRETSVSNMFKVAYDSQSIQTHDIIGNKREKRGMSLVTNLKKEATLARNENGVS</sequence>
<evidence type="ECO:0000313" key="3">
    <source>
        <dbReference type="Proteomes" id="UP001386955"/>
    </source>
</evidence>
<dbReference type="Proteomes" id="UP001386955">
    <property type="component" value="Unassembled WGS sequence"/>
</dbReference>
<keyword evidence="3" id="KW-1185">Reference proteome</keyword>
<accession>A0AAN9RLQ5</accession>
<organism evidence="2 3">
    <name type="scientific">Psophocarpus tetragonolobus</name>
    <name type="common">Winged bean</name>
    <name type="synonym">Dolichos tetragonolobus</name>
    <dbReference type="NCBI Taxonomy" id="3891"/>
    <lineage>
        <taxon>Eukaryota</taxon>
        <taxon>Viridiplantae</taxon>
        <taxon>Streptophyta</taxon>
        <taxon>Embryophyta</taxon>
        <taxon>Tracheophyta</taxon>
        <taxon>Spermatophyta</taxon>
        <taxon>Magnoliopsida</taxon>
        <taxon>eudicotyledons</taxon>
        <taxon>Gunneridae</taxon>
        <taxon>Pentapetalae</taxon>
        <taxon>rosids</taxon>
        <taxon>fabids</taxon>
        <taxon>Fabales</taxon>
        <taxon>Fabaceae</taxon>
        <taxon>Papilionoideae</taxon>
        <taxon>50 kb inversion clade</taxon>
        <taxon>NPAAA clade</taxon>
        <taxon>indigoferoid/millettioid clade</taxon>
        <taxon>Phaseoleae</taxon>
        <taxon>Psophocarpus</taxon>
    </lineage>
</organism>
<proteinExistence type="predicted"/>
<name>A0AAN9RLQ5_PSOTE</name>
<reference evidence="2 3" key="1">
    <citation type="submission" date="2024-01" db="EMBL/GenBank/DDBJ databases">
        <title>The genomes of 5 underutilized Papilionoideae crops provide insights into root nodulation and disease resistanc.</title>
        <authorList>
            <person name="Jiang F."/>
        </authorList>
    </citation>
    <scope>NUCLEOTIDE SEQUENCE [LARGE SCALE GENOMIC DNA]</scope>
    <source>
        <strain evidence="2">DUOXIRENSHENG_FW03</strain>
        <tissue evidence="2">Leaves</tissue>
    </source>
</reference>
<feature type="compositionally biased region" description="Polar residues" evidence="1">
    <location>
        <begin position="11"/>
        <end position="29"/>
    </location>
</feature>
<feature type="region of interest" description="Disordered" evidence="1">
    <location>
        <begin position="1"/>
        <end position="51"/>
    </location>
</feature>
<protein>
    <submittedName>
        <fullName evidence="2">Uncharacterized protein</fullName>
    </submittedName>
</protein>
<dbReference type="AlphaFoldDB" id="A0AAN9RLQ5"/>